<dbReference type="EMBL" id="AP021874">
    <property type="protein sequence ID" value="BBO71431.1"/>
    <property type="molecule type" value="Genomic_DNA"/>
</dbReference>
<dbReference type="PANTHER" id="PTHR38436">
    <property type="entry name" value="POLYKETIDE CYCLASE SNOAL-LIKE DOMAIN"/>
    <property type="match status" value="1"/>
</dbReference>
<dbReference type="GO" id="GO:0030638">
    <property type="term" value="P:polyketide metabolic process"/>
    <property type="evidence" value="ECO:0007669"/>
    <property type="project" value="InterPro"/>
</dbReference>
<proteinExistence type="predicted"/>
<dbReference type="InterPro" id="IPR009959">
    <property type="entry name" value="Cyclase_SnoaL-like"/>
</dbReference>
<organism evidence="1 2">
    <name type="scientific">Desulfosarcina alkanivorans</name>
    <dbReference type="NCBI Taxonomy" id="571177"/>
    <lineage>
        <taxon>Bacteria</taxon>
        <taxon>Pseudomonadati</taxon>
        <taxon>Thermodesulfobacteriota</taxon>
        <taxon>Desulfobacteria</taxon>
        <taxon>Desulfobacterales</taxon>
        <taxon>Desulfosarcinaceae</taxon>
        <taxon>Desulfosarcina</taxon>
    </lineage>
</organism>
<dbReference type="Pfam" id="PF07366">
    <property type="entry name" value="SnoaL"/>
    <property type="match status" value="1"/>
</dbReference>
<dbReference type="RefSeq" id="WP_155319267.1">
    <property type="nucleotide sequence ID" value="NZ_AP021874.1"/>
</dbReference>
<dbReference type="KEGG" id="dalk:DSCA_53610"/>
<dbReference type="Proteomes" id="UP000427906">
    <property type="component" value="Chromosome"/>
</dbReference>
<gene>
    <name evidence="1" type="ORF">DSCA_53610</name>
</gene>
<accession>A0A5K7YWG9</accession>
<sequence length="138" mass="15520">MSREAGETIRLFIKEGFNKGNFSILEEVIHPEYRYSSSEGELEGIDQLRDLIQGLRHGFPDLNLSIDDLFAAENKVCTRFTLTGTHQGDYMGISATETAIKVTGVVISRITEGKIIEEWEMLDMLGFFQQLGLVTELS</sequence>
<dbReference type="InterPro" id="IPR032710">
    <property type="entry name" value="NTF2-like_dom_sf"/>
</dbReference>
<evidence type="ECO:0000313" key="1">
    <source>
        <dbReference type="EMBL" id="BBO71431.1"/>
    </source>
</evidence>
<dbReference type="Gene3D" id="3.10.450.50">
    <property type="match status" value="1"/>
</dbReference>
<dbReference type="PANTHER" id="PTHR38436:SF1">
    <property type="entry name" value="ESTER CYCLASE"/>
    <property type="match status" value="1"/>
</dbReference>
<evidence type="ECO:0000313" key="2">
    <source>
        <dbReference type="Proteomes" id="UP000427906"/>
    </source>
</evidence>
<dbReference type="AlphaFoldDB" id="A0A5K7YWG9"/>
<evidence type="ECO:0008006" key="3">
    <source>
        <dbReference type="Google" id="ProtNLM"/>
    </source>
</evidence>
<protein>
    <recommendedName>
        <fullName evidence="3">Ester cyclase</fullName>
    </recommendedName>
</protein>
<name>A0A5K7YWG9_9BACT</name>
<reference evidence="1 2" key="1">
    <citation type="submission" date="2019-11" db="EMBL/GenBank/DDBJ databases">
        <title>Comparative genomics of hydrocarbon-degrading Desulfosarcina strains.</title>
        <authorList>
            <person name="Watanabe M."/>
            <person name="Kojima H."/>
            <person name="Fukui M."/>
        </authorList>
    </citation>
    <scope>NUCLEOTIDE SEQUENCE [LARGE SCALE GENOMIC DNA]</scope>
    <source>
        <strain evidence="1 2">PL12</strain>
    </source>
</reference>
<dbReference type="OrthoDB" id="5516081at2"/>
<keyword evidence="2" id="KW-1185">Reference proteome</keyword>
<dbReference type="SUPFAM" id="SSF54427">
    <property type="entry name" value="NTF2-like"/>
    <property type="match status" value="1"/>
</dbReference>